<keyword evidence="4" id="KW-1185">Reference proteome</keyword>
<evidence type="ECO:0000256" key="1">
    <source>
        <dbReference type="SAM" id="MobiDB-lite"/>
    </source>
</evidence>
<dbReference type="EMBL" id="BMXL01000001">
    <property type="protein sequence ID" value="GHD16069.1"/>
    <property type="molecule type" value="Genomic_DNA"/>
</dbReference>
<proteinExistence type="predicted"/>
<feature type="region of interest" description="Disordered" evidence="1">
    <location>
        <begin position="1"/>
        <end position="32"/>
    </location>
</feature>
<gene>
    <name evidence="3" type="ORF">GCM10007147_04140</name>
</gene>
<reference evidence="3 4" key="1">
    <citation type="journal article" date="2014" name="Int. J. Syst. Evol. Microbiol.">
        <title>Complete genome sequence of Corynebacterium casei LMG S-19264T (=DSM 44701T), isolated from a smear-ripened cheese.</title>
        <authorList>
            <consortium name="US DOE Joint Genome Institute (JGI-PGF)"/>
            <person name="Walter F."/>
            <person name="Albersmeier A."/>
            <person name="Kalinowski J."/>
            <person name="Ruckert C."/>
        </authorList>
    </citation>
    <scope>NUCLEOTIDE SEQUENCE [LARGE SCALE GENOMIC DNA]</scope>
    <source>
        <strain evidence="3 4">KCTC 19473</strain>
    </source>
</reference>
<dbReference type="Proteomes" id="UP000654947">
    <property type="component" value="Unassembled WGS sequence"/>
</dbReference>
<dbReference type="Pfam" id="PF12728">
    <property type="entry name" value="HTH_17"/>
    <property type="match status" value="1"/>
</dbReference>
<evidence type="ECO:0000313" key="3">
    <source>
        <dbReference type="EMBL" id="GHD16069.1"/>
    </source>
</evidence>
<dbReference type="NCBIfam" id="TIGR01764">
    <property type="entry name" value="excise"/>
    <property type="match status" value="1"/>
</dbReference>
<dbReference type="InterPro" id="IPR010093">
    <property type="entry name" value="SinI_DNA-bd"/>
</dbReference>
<dbReference type="AlphaFoldDB" id="A0A918X7Y1"/>
<name>A0A918X7Y1_9ACTN</name>
<dbReference type="InterPro" id="IPR041657">
    <property type="entry name" value="HTH_17"/>
</dbReference>
<dbReference type="InterPro" id="IPR009061">
    <property type="entry name" value="DNA-bd_dom_put_sf"/>
</dbReference>
<evidence type="ECO:0000313" key="4">
    <source>
        <dbReference type="Proteomes" id="UP000654947"/>
    </source>
</evidence>
<protein>
    <recommendedName>
        <fullName evidence="2">Helix-turn-helix domain-containing protein</fullName>
    </recommendedName>
</protein>
<organism evidence="3 4">
    <name type="scientific">Nocardiopsis kunsanensis</name>
    <dbReference type="NCBI Taxonomy" id="141693"/>
    <lineage>
        <taxon>Bacteria</taxon>
        <taxon>Bacillati</taxon>
        <taxon>Actinomycetota</taxon>
        <taxon>Actinomycetes</taxon>
        <taxon>Streptosporangiales</taxon>
        <taxon>Nocardiopsidaceae</taxon>
        <taxon>Nocardiopsis</taxon>
    </lineage>
</organism>
<feature type="compositionally biased region" description="Basic and acidic residues" evidence="1">
    <location>
        <begin position="1"/>
        <end position="28"/>
    </location>
</feature>
<evidence type="ECO:0000259" key="2">
    <source>
        <dbReference type="Pfam" id="PF12728"/>
    </source>
</evidence>
<feature type="domain" description="Helix-turn-helix" evidence="2">
    <location>
        <begin position="33"/>
        <end position="74"/>
    </location>
</feature>
<sequence length="95" mass="10595">MAMGDHETARTGNDHMRQAHGQDHRGEDPPVPMLTAAETAALLGVSTMTVYRLIRRGTLTALRVGSVYRIPQRAAQTYLDELRLNREALRRASKP</sequence>
<accession>A0A918X7Y1</accession>
<comment type="caution">
    <text evidence="3">The sequence shown here is derived from an EMBL/GenBank/DDBJ whole genome shotgun (WGS) entry which is preliminary data.</text>
</comment>
<dbReference type="GO" id="GO:0003677">
    <property type="term" value="F:DNA binding"/>
    <property type="evidence" value="ECO:0007669"/>
    <property type="project" value="InterPro"/>
</dbReference>
<dbReference type="SUPFAM" id="SSF46955">
    <property type="entry name" value="Putative DNA-binding domain"/>
    <property type="match status" value="1"/>
</dbReference>